<protein>
    <recommendedName>
        <fullName evidence="3">DUF4595 domain-containing protein</fullName>
    </recommendedName>
</protein>
<reference evidence="1 2" key="1">
    <citation type="submission" date="2013-09" db="EMBL/GenBank/DDBJ databases">
        <authorList>
            <person name="Zeng Z."/>
            <person name="Chen C."/>
        </authorList>
    </citation>
    <scope>NUCLEOTIDE SEQUENCE [LARGE SCALE GENOMIC DNA]</scope>
    <source>
        <strain evidence="1 2">GH29-5</strain>
    </source>
</reference>
<sequence length="271" mass="30288">MFFFILLPKILKQHEMIMKRFSLILGMVLTTVFASCSLDEEYDTTEDSSKMSTTSLLVQSITATSERGATVVTDQYTYNGTKLVKITSTDGREVVYTYGGDLIIRKDFYLNNVLNSKEFFEYSRQGQLLKYRRENASGTTTYNAVYTNNSDGTVIVKGYSGSSTSPSSQIVNRKVFTAGIRVNKIENYTVQNGTTVTEVLNYSYDSKNSPFKNITGFDKLAYYDITANPNYNNVQSVTSGSAVVESAQYVYNGANYPLSADKGSVTFDYVY</sequence>
<comment type="caution">
    <text evidence="1">The sequence shown here is derived from an EMBL/GenBank/DDBJ whole genome shotgun (WGS) entry which is preliminary data.</text>
</comment>
<proteinExistence type="predicted"/>
<organism evidence="1 2">
    <name type="scientific">Flavobacterium suncheonense GH29-5 = DSM 17707</name>
    <dbReference type="NCBI Taxonomy" id="1121899"/>
    <lineage>
        <taxon>Bacteria</taxon>
        <taxon>Pseudomonadati</taxon>
        <taxon>Bacteroidota</taxon>
        <taxon>Flavobacteriia</taxon>
        <taxon>Flavobacteriales</taxon>
        <taxon>Flavobacteriaceae</taxon>
        <taxon>Flavobacterium</taxon>
    </lineage>
</organism>
<evidence type="ECO:0000313" key="1">
    <source>
        <dbReference type="EMBL" id="KGO88879.1"/>
    </source>
</evidence>
<evidence type="ECO:0008006" key="3">
    <source>
        <dbReference type="Google" id="ProtNLM"/>
    </source>
</evidence>
<dbReference type="AlphaFoldDB" id="A0A0A2M9C8"/>
<name>A0A0A2M9C8_9FLAO</name>
<keyword evidence="2" id="KW-1185">Reference proteome</keyword>
<dbReference type="EMBL" id="JRLW01000014">
    <property type="protein sequence ID" value="KGO88879.1"/>
    <property type="molecule type" value="Genomic_DNA"/>
</dbReference>
<dbReference type="eggNOG" id="COG3209">
    <property type="taxonomic scope" value="Bacteria"/>
</dbReference>
<dbReference type="Proteomes" id="UP000030121">
    <property type="component" value="Unassembled WGS sequence"/>
</dbReference>
<gene>
    <name evidence="1" type="ORF">Q764_10725</name>
</gene>
<accession>A0A0A2M9C8</accession>
<dbReference type="STRING" id="1121899.GCA_000430025_00724"/>
<evidence type="ECO:0000313" key="2">
    <source>
        <dbReference type="Proteomes" id="UP000030121"/>
    </source>
</evidence>